<organism evidence="2 3">
    <name type="scientific">Aerophototrophica crusticola</name>
    <dbReference type="NCBI Taxonomy" id="1709002"/>
    <lineage>
        <taxon>Bacteria</taxon>
        <taxon>Pseudomonadati</taxon>
        <taxon>Pseudomonadota</taxon>
        <taxon>Alphaproteobacteria</taxon>
        <taxon>Rhodospirillales</taxon>
        <taxon>Rhodospirillaceae</taxon>
        <taxon>Aerophototrophica</taxon>
    </lineage>
</organism>
<dbReference type="PANTHER" id="PTHR35936:SF25">
    <property type="entry name" value="ABC TRANSPORTER SUBSTRATE-BINDING PROTEIN"/>
    <property type="match status" value="1"/>
</dbReference>
<feature type="chain" id="PRO_5032488507" evidence="1">
    <location>
        <begin position="21"/>
        <end position="270"/>
    </location>
</feature>
<gene>
    <name evidence="2" type="ORF">HHL28_02695</name>
</gene>
<evidence type="ECO:0000313" key="3">
    <source>
        <dbReference type="Proteomes" id="UP000501891"/>
    </source>
</evidence>
<dbReference type="SUPFAM" id="SSF53850">
    <property type="entry name" value="Periplasmic binding protein-like II"/>
    <property type="match status" value="1"/>
</dbReference>
<accession>A0A858R440</accession>
<reference evidence="2" key="1">
    <citation type="submission" date="2020-04" db="EMBL/GenBank/DDBJ databases">
        <title>A desert anoxygenic phototrophic bacterium fixes CO2 using RubisCO under aerobic conditions.</title>
        <authorList>
            <person name="Tang K."/>
        </authorList>
    </citation>
    <scope>NUCLEOTIDE SEQUENCE [LARGE SCALE GENOMIC DNA]</scope>
    <source>
        <strain evidence="2">MIMtkB3</strain>
    </source>
</reference>
<keyword evidence="3" id="KW-1185">Reference proteome</keyword>
<dbReference type="KEGG" id="acru:HHL28_02695"/>
<evidence type="ECO:0000256" key="1">
    <source>
        <dbReference type="SAM" id="SignalP"/>
    </source>
</evidence>
<dbReference type="AlphaFoldDB" id="A0A858R440"/>
<dbReference type="Gene3D" id="3.40.190.10">
    <property type="entry name" value="Periplasmic binding protein-like II"/>
    <property type="match status" value="2"/>
</dbReference>
<name>A0A858R440_9PROT</name>
<keyword evidence="1" id="KW-0732">Signal</keyword>
<protein>
    <submittedName>
        <fullName evidence="2">Amino acid ABC transporter substrate-binding protein</fullName>
    </submittedName>
</protein>
<dbReference type="EMBL" id="CP051775">
    <property type="protein sequence ID" value="QJE72154.1"/>
    <property type="molecule type" value="Genomic_DNA"/>
</dbReference>
<evidence type="ECO:0000313" key="2">
    <source>
        <dbReference type="EMBL" id="QJE72154.1"/>
    </source>
</evidence>
<proteinExistence type="predicted"/>
<feature type="signal peptide" evidence="1">
    <location>
        <begin position="1"/>
        <end position="20"/>
    </location>
</feature>
<dbReference type="Proteomes" id="UP000501891">
    <property type="component" value="Chromosome"/>
</dbReference>
<sequence length="270" mass="29023">MRTVLVSLAFLAGPASPAMAAGALTAADKERPVVIASDPWCPYACNPETEGREGYMVELAREVFREAGLSVDYRVVNFQVMRRMAADGSATLIPGVAADLDGTLLLPKLSQGNSANAVAVAPARDFTWKGPDSFTGHRLGVIKDYVYGGAIQAYVDAHKADPKRVEVLSGFGYSHVTQGLRMVMAGRMDLFLDDRNVLVWTLSRLPKADGVRVVSLEDDADLFVGVSKRDPRAAALATLLADGTAKLRASGRLAEILASYGLKDWEQPNR</sequence>
<dbReference type="PANTHER" id="PTHR35936">
    <property type="entry name" value="MEMBRANE-BOUND LYTIC MUREIN TRANSGLYCOSYLASE F"/>
    <property type="match status" value="1"/>
</dbReference>